<feature type="transmembrane region" description="Helical" evidence="1">
    <location>
        <begin position="60"/>
        <end position="81"/>
    </location>
</feature>
<feature type="transmembrane region" description="Helical" evidence="1">
    <location>
        <begin position="87"/>
        <end position="109"/>
    </location>
</feature>
<evidence type="ECO:0000313" key="3">
    <source>
        <dbReference type="Proteomes" id="UP000032120"/>
    </source>
</evidence>
<evidence type="ECO:0000313" key="2">
    <source>
        <dbReference type="EMBL" id="KIP52890.1"/>
    </source>
</evidence>
<sequence length="171" mass="18292">MPDQRINFGGDLKRARVSAHGTAFITRGKALYVVDDSMDAHQYISAVEPLDKRENLAKTYWSVAGIIGAIALAGLVLQGIAGRDTPWIVGEFLPGIVGATIGVSILAMVNTAKRNGLRAAAAANPVPRPLVSITGADPEVLRLITPEVREQIKAAKPGRSRERILEEFLDA</sequence>
<protein>
    <submittedName>
        <fullName evidence="2">Uncharacterized protein</fullName>
    </submittedName>
</protein>
<dbReference type="RefSeq" id="WP_042543675.1">
    <property type="nucleotide sequence ID" value="NZ_JXSQ01000006.1"/>
</dbReference>
<gene>
    <name evidence="2" type="ORF">SD72_06845</name>
</gene>
<dbReference type="AlphaFoldDB" id="A0A0D0H6S4"/>
<dbReference type="EMBL" id="JXSQ01000006">
    <property type="protein sequence ID" value="KIP52890.1"/>
    <property type="molecule type" value="Genomic_DNA"/>
</dbReference>
<keyword evidence="1" id="KW-0472">Membrane</keyword>
<organism evidence="2 3">
    <name type="scientific">Leucobacter komagatae</name>
    <dbReference type="NCBI Taxonomy" id="55969"/>
    <lineage>
        <taxon>Bacteria</taxon>
        <taxon>Bacillati</taxon>
        <taxon>Actinomycetota</taxon>
        <taxon>Actinomycetes</taxon>
        <taxon>Micrococcales</taxon>
        <taxon>Microbacteriaceae</taxon>
        <taxon>Leucobacter</taxon>
    </lineage>
</organism>
<reference evidence="2 3" key="1">
    <citation type="submission" date="2015-01" db="EMBL/GenBank/DDBJ databases">
        <title>Draft genome sequence of Leucobacter komagatae strain VKM ST2845.</title>
        <authorList>
            <person name="Karlyshev A.V."/>
            <person name="Kudryashova E.B."/>
        </authorList>
    </citation>
    <scope>NUCLEOTIDE SEQUENCE [LARGE SCALE GENOMIC DNA]</scope>
    <source>
        <strain evidence="2 3">VKM ST2845</strain>
    </source>
</reference>
<name>A0A0D0H6S4_9MICO</name>
<proteinExistence type="predicted"/>
<evidence type="ECO:0000256" key="1">
    <source>
        <dbReference type="SAM" id="Phobius"/>
    </source>
</evidence>
<dbReference type="Proteomes" id="UP000032120">
    <property type="component" value="Unassembled WGS sequence"/>
</dbReference>
<accession>A0A0D0H6S4</accession>
<dbReference type="OrthoDB" id="9834795at2"/>
<keyword evidence="1" id="KW-0812">Transmembrane</keyword>
<keyword evidence="1" id="KW-1133">Transmembrane helix</keyword>
<comment type="caution">
    <text evidence="2">The sequence shown here is derived from an EMBL/GenBank/DDBJ whole genome shotgun (WGS) entry which is preliminary data.</text>
</comment>
<keyword evidence="3" id="KW-1185">Reference proteome</keyword>